<feature type="region of interest" description="Disordered" evidence="1">
    <location>
        <begin position="517"/>
        <end position="538"/>
    </location>
</feature>
<dbReference type="InterPro" id="IPR040244">
    <property type="entry name" value="EDR4-like"/>
</dbReference>
<evidence type="ECO:0000256" key="1">
    <source>
        <dbReference type="SAM" id="MobiDB-lite"/>
    </source>
</evidence>
<feature type="region of interest" description="Disordered" evidence="1">
    <location>
        <begin position="366"/>
        <end position="385"/>
    </location>
</feature>
<evidence type="ECO:0000313" key="2">
    <source>
        <dbReference type="EMBL" id="CAG7865725.1"/>
    </source>
</evidence>
<gene>
    <name evidence="2" type="ORF">BRAPAZ1V2_A09P61920.2</name>
</gene>
<proteinExistence type="predicted"/>
<evidence type="ECO:0000313" key="3">
    <source>
        <dbReference type="Proteomes" id="UP000694005"/>
    </source>
</evidence>
<accession>A0A8D9G1C5</accession>
<sequence length="623" mass="71188">MMVKKKKKKQSRSTEKKTLEPKLLPIFHSKLASGKDMKHMIRGMSSIPVPGLSSQSRVVRCPKCHKFVDSRTSFAEDSASDSHHLSSSDKGSGDRVCNVSTDAVKWETFEEDMGIKEEIRSISSKIIDLTFQPQWNHKLRAQASLLGDGEILVERMSDSTETDADRLVEPKEHVCETNLMSENTQEFDLGELKRQDIMGEKRGLLLEKSPYTGDSICDSKFYDLKLEAFQPWLNHKEDMESQNESCYEGVYGREDRAGLHLEEYETNYENYYSNPFEWTTPTFHVPEYEPEEGGQARSESSSFSDHEEEPWLVDYNKTKELQVVGVVVEDGPSLHFDKCGYESTTLEETLESTPKFYLHEPELLEPDNEADGSWESSSTGSFNSHESSKLRAVFHQEEEEPQVMSDSRTEMILGALLEPNDHVIPKEREMDHEEEDDDPWLVDDCETKALKVHVMAEDGASLHLEKFENEKMLLDQRVEPREDIFRLSLDDTVEEEWVTFDLETSQEDKEVNLRQTFKLGDTEENTPTPASASGSMLSEEEILRDQLEHFQKENEKSRRTSEVVGLRHALYQTQTSPLSTLPIDNPIGSPRHILMRSHMVSPLRSLTNSSGSLSDVLSLPKKT</sequence>
<dbReference type="AlphaFoldDB" id="A0A8D9G1C5"/>
<dbReference type="EMBL" id="LS974625">
    <property type="protein sequence ID" value="CAG7865725.1"/>
    <property type="molecule type" value="Genomic_DNA"/>
</dbReference>
<feature type="compositionally biased region" description="Polar residues" evidence="1">
    <location>
        <begin position="604"/>
        <end position="615"/>
    </location>
</feature>
<feature type="region of interest" description="Disordered" evidence="1">
    <location>
        <begin position="289"/>
        <end position="309"/>
    </location>
</feature>
<protein>
    <submittedName>
        <fullName evidence="2">Uncharacterized protein</fullName>
    </submittedName>
</protein>
<feature type="region of interest" description="Disordered" evidence="1">
    <location>
        <begin position="1"/>
        <end position="21"/>
    </location>
</feature>
<dbReference type="PANTHER" id="PTHR31105:SF57">
    <property type="entry name" value="ZINC-RIBBON DOMAIN-CONTAINING PROTEIN-RELATED"/>
    <property type="match status" value="1"/>
</dbReference>
<reference evidence="2 3" key="1">
    <citation type="submission" date="2021-07" db="EMBL/GenBank/DDBJ databases">
        <authorList>
            <consortium name="Genoscope - CEA"/>
            <person name="William W."/>
        </authorList>
    </citation>
    <scope>NUCLEOTIDE SEQUENCE [LARGE SCALE GENOMIC DNA]</scope>
</reference>
<feature type="region of interest" description="Disordered" evidence="1">
    <location>
        <begin position="604"/>
        <end position="623"/>
    </location>
</feature>
<organism evidence="2 3">
    <name type="scientific">Brassica campestris</name>
    <name type="common">Field mustard</name>
    <dbReference type="NCBI Taxonomy" id="3711"/>
    <lineage>
        <taxon>Eukaryota</taxon>
        <taxon>Viridiplantae</taxon>
        <taxon>Streptophyta</taxon>
        <taxon>Embryophyta</taxon>
        <taxon>Tracheophyta</taxon>
        <taxon>Spermatophyta</taxon>
        <taxon>Magnoliopsida</taxon>
        <taxon>eudicotyledons</taxon>
        <taxon>Gunneridae</taxon>
        <taxon>Pentapetalae</taxon>
        <taxon>rosids</taxon>
        <taxon>malvids</taxon>
        <taxon>Brassicales</taxon>
        <taxon>Brassicaceae</taxon>
        <taxon>Brassiceae</taxon>
        <taxon>Brassica</taxon>
    </lineage>
</organism>
<dbReference type="PANTHER" id="PTHR31105">
    <property type="entry name" value="EXTRA-LARGE G-PROTEIN-LIKE"/>
    <property type="match status" value="1"/>
</dbReference>
<feature type="compositionally biased region" description="Basic residues" evidence="1">
    <location>
        <begin position="1"/>
        <end position="11"/>
    </location>
</feature>
<feature type="compositionally biased region" description="Polar residues" evidence="1">
    <location>
        <begin position="374"/>
        <end position="385"/>
    </location>
</feature>
<dbReference type="Proteomes" id="UP000694005">
    <property type="component" value="Chromosome A09"/>
</dbReference>
<dbReference type="GO" id="GO:1900150">
    <property type="term" value="P:regulation of defense response to fungus"/>
    <property type="evidence" value="ECO:0007669"/>
    <property type="project" value="InterPro"/>
</dbReference>
<dbReference type="Gramene" id="A09p61920.2_BraZ1">
    <property type="protein sequence ID" value="A09p61920.2_BraZ1.CDS"/>
    <property type="gene ID" value="A09g61920.2_BraZ1"/>
</dbReference>
<feature type="compositionally biased region" description="Polar residues" evidence="1">
    <location>
        <begin position="525"/>
        <end position="536"/>
    </location>
</feature>
<name>A0A8D9G1C5_BRACM</name>